<keyword evidence="4" id="KW-1185">Reference proteome</keyword>
<keyword evidence="1" id="KW-0472">Membrane</keyword>
<feature type="transmembrane region" description="Helical" evidence="1">
    <location>
        <begin position="198"/>
        <end position="218"/>
    </location>
</feature>
<feature type="transmembrane region" description="Helical" evidence="1">
    <location>
        <begin position="230"/>
        <end position="248"/>
    </location>
</feature>
<feature type="domain" description="Heparan-alpha-glucosaminide N-acetyltransferase catalytic" evidence="2">
    <location>
        <begin position="13"/>
        <end position="221"/>
    </location>
</feature>
<accession>A0A433JHJ5</accession>
<dbReference type="OrthoDB" id="9788724at2"/>
<evidence type="ECO:0000313" key="3">
    <source>
        <dbReference type="EMBL" id="RUQ81889.1"/>
    </source>
</evidence>
<reference evidence="3 4" key="1">
    <citation type="submission" date="2018-12" db="EMBL/GenBank/DDBJ databases">
        <title>Legionella sp,whole genome shotgun sequence.</title>
        <authorList>
            <person name="Wu H."/>
        </authorList>
    </citation>
    <scope>NUCLEOTIDE SEQUENCE [LARGE SCALE GENOMIC DNA]</scope>
    <source>
        <strain evidence="4">km714</strain>
    </source>
</reference>
<feature type="transmembrane region" description="Helical" evidence="1">
    <location>
        <begin position="345"/>
        <end position="363"/>
    </location>
</feature>
<dbReference type="Proteomes" id="UP000288012">
    <property type="component" value="Unassembled WGS sequence"/>
</dbReference>
<comment type="caution">
    <text evidence="3">The sequence shown here is derived from an EMBL/GenBank/DDBJ whole genome shotgun (WGS) entry which is preliminary data.</text>
</comment>
<keyword evidence="1" id="KW-0812">Transmembrane</keyword>
<dbReference type="InterPro" id="IPR012429">
    <property type="entry name" value="HGSNAT_cat"/>
</dbReference>
<proteinExistence type="predicted"/>
<feature type="transmembrane region" description="Helical" evidence="1">
    <location>
        <begin position="95"/>
        <end position="111"/>
    </location>
</feature>
<gene>
    <name evidence="3" type="ORF">EKM59_09395</name>
</gene>
<dbReference type="RefSeq" id="WP_127032472.1">
    <property type="nucleotide sequence ID" value="NZ_RZGR01000031.1"/>
</dbReference>
<feature type="transmembrane region" description="Helical" evidence="1">
    <location>
        <begin position="260"/>
        <end position="279"/>
    </location>
</feature>
<organism evidence="3 4">
    <name type="scientific">Legionella septentrionalis</name>
    <dbReference type="NCBI Taxonomy" id="2498109"/>
    <lineage>
        <taxon>Bacteria</taxon>
        <taxon>Pseudomonadati</taxon>
        <taxon>Pseudomonadota</taxon>
        <taxon>Gammaproteobacteria</taxon>
        <taxon>Legionellales</taxon>
        <taxon>Legionellaceae</taxon>
        <taxon>Legionella</taxon>
    </lineage>
</organism>
<protein>
    <submittedName>
        <fullName evidence="3">DUF1624 domain-containing protein</fullName>
    </submittedName>
</protein>
<feature type="transmembrane region" description="Helical" evidence="1">
    <location>
        <begin position="56"/>
        <end position="74"/>
    </location>
</feature>
<evidence type="ECO:0000256" key="1">
    <source>
        <dbReference type="SAM" id="Phobius"/>
    </source>
</evidence>
<feature type="transmembrane region" description="Helical" evidence="1">
    <location>
        <begin position="299"/>
        <end position="320"/>
    </location>
</feature>
<keyword evidence="1" id="KW-1133">Transmembrane helix</keyword>
<dbReference type="AlphaFoldDB" id="A0A433JHJ5"/>
<sequence>MRTYQMQPNTSTRLLSLDVFRGLTIAIMILVNSPGNRVAYHCLEHSSWDGCTLADLVFPFFIVIVGISSVLALTHLKTKGLSNWQLLIKLGKRSLYIFFLGILLNVLPNHFDPSHLRVMGVLQRIALCYLSSSVLFLTTTMKTQVFIIGILLVGYWLLLINFPATDPLSLQTNIVGYWDKLFFSSQHLYTPMFDPEGLLSTLPAIASALFGNIAGYCLISSRTKAQKLQWMVCTGLLLMVLGWLWGIVFPFNKSLWTSSYVLWTSGLSFIALSLCFMLIEIKPPGKWAKPFLLFGKNSLLVYVLHVIFLKLQAVVLLHNATGEVINLRLYITEFLFSHFSPKNASFSYAILYTLFWLAVLAYLTRRRIRKQNQYAIKA</sequence>
<dbReference type="PANTHER" id="PTHR31061:SF24">
    <property type="entry name" value="LD22376P"/>
    <property type="match status" value="1"/>
</dbReference>
<dbReference type="PANTHER" id="PTHR31061">
    <property type="entry name" value="LD22376P"/>
    <property type="match status" value="1"/>
</dbReference>
<evidence type="ECO:0000259" key="2">
    <source>
        <dbReference type="Pfam" id="PF07786"/>
    </source>
</evidence>
<dbReference type="EMBL" id="RZGR01000031">
    <property type="protein sequence ID" value="RUQ81889.1"/>
    <property type="molecule type" value="Genomic_DNA"/>
</dbReference>
<evidence type="ECO:0000313" key="4">
    <source>
        <dbReference type="Proteomes" id="UP000288012"/>
    </source>
</evidence>
<feature type="transmembrane region" description="Helical" evidence="1">
    <location>
        <begin position="145"/>
        <end position="164"/>
    </location>
</feature>
<feature type="transmembrane region" description="Helical" evidence="1">
    <location>
        <begin position="12"/>
        <end position="31"/>
    </location>
</feature>
<feature type="transmembrane region" description="Helical" evidence="1">
    <location>
        <begin position="117"/>
        <end position="138"/>
    </location>
</feature>
<dbReference type="Pfam" id="PF07786">
    <property type="entry name" value="HGSNAT_cat"/>
    <property type="match status" value="1"/>
</dbReference>
<name>A0A433JHJ5_9GAMM</name>